<dbReference type="PRINTS" id="PR00412">
    <property type="entry name" value="EPOXHYDRLASE"/>
</dbReference>
<dbReference type="Pfam" id="PF14226">
    <property type="entry name" value="DIOX_N"/>
    <property type="match status" value="1"/>
</dbReference>
<keyword evidence="5" id="KW-1185">Reference proteome</keyword>
<dbReference type="InterPro" id="IPR026992">
    <property type="entry name" value="DIOX_N"/>
</dbReference>
<comment type="similarity">
    <text evidence="2">Belongs to the AB hydrolase superfamily. Epoxide hydrolase family.</text>
</comment>
<evidence type="ECO:0000313" key="5">
    <source>
        <dbReference type="Proteomes" id="UP000562682"/>
    </source>
</evidence>
<feature type="domain" description="Fe2OG dioxygenase" evidence="3">
    <location>
        <begin position="168"/>
        <end position="268"/>
    </location>
</feature>
<dbReference type="SUPFAM" id="SSF53474">
    <property type="entry name" value="alpha/beta-Hydrolases"/>
    <property type="match status" value="1"/>
</dbReference>
<dbReference type="InterPro" id="IPR027443">
    <property type="entry name" value="IPNS-like_sf"/>
</dbReference>
<gene>
    <name evidence="4" type="ORF">FDENT_1811</name>
</gene>
<reference evidence="4 5" key="1">
    <citation type="submission" date="2020-05" db="EMBL/GenBank/DDBJ databases">
        <title>Identification and distribution of gene clusters putatively required for synthesis of sphingolipid metabolism inhibitors in phylogenetically diverse species of the filamentous fungus Fusarium.</title>
        <authorList>
            <person name="Kim H.-S."/>
            <person name="Busman M."/>
            <person name="Brown D.W."/>
            <person name="Divon H."/>
            <person name="Uhlig S."/>
            <person name="Proctor R.H."/>
        </authorList>
    </citation>
    <scope>NUCLEOTIDE SEQUENCE [LARGE SCALE GENOMIC DNA]</scope>
    <source>
        <strain evidence="4 5">NRRL 25311</strain>
    </source>
</reference>
<dbReference type="GO" id="GO:0044283">
    <property type="term" value="P:small molecule biosynthetic process"/>
    <property type="evidence" value="ECO:0007669"/>
    <property type="project" value="UniProtKB-ARBA"/>
</dbReference>
<evidence type="ECO:0000313" key="4">
    <source>
        <dbReference type="EMBL" id="KAF5693678.1"/>
    </source>
</evidence>
<dbReference type="InterPro" id="IPR000639">
    <property type="entry name" value="Epox_hydrolase-like"/>
</dbReference>
<dbReference type="PANTHER" id="PTHR43329">
    <property type="entry name" value="EPOXIDE HYDROLASE"/>
    <property type="match status" value="1"/>
</dbReference>
<proteinExistence type="inferred from homology"/>
<evidence type="ECO:0000259" key="3">
    <source>
        <dbReference type="PROSITE" id="PS51471"/>
    </source>
</evidence>
<dbReference type="Pfam" id="PF00561">
    <property type="entry name" value="Abhydrolase_1"/>
    <property type="match status" value="1"/>
</dbReference>
<comment type="caution">
    <text evidence="4">The sequence shown here is derived from an EMBL/GenBank/DDBJ whole genome shotgun (WGS) entry which is preliminary data.</text>
</comment>
<dbReference type="InterPro" id="IPR029058">
    <property type="entry name" value="AB_hydrolase_fold"/>
</dbReference>
<dbReference type="InterPro" id="IPR044861">
    <property type="entry name" value="IPNS-like_FE2OG_OXY"/>
</dbReference>
<dbReference type="PROSITE" id="PS51471">
    <property type="entry name" value="FE2OG_OXY"/>
    <property type="match status" value="1"/>
</dbReference>
<organism evidence="4 5">
    <name type="scientific">Fusarium denticulatum</name>
    <dbReference type="NCBI Taxonomy" id="48507"/>
    <lineage>
        <taxon>Eukaryota</taxon>
        <taxon>Fungi</taxon>
        <taxon>Dikarya</taxon>
        <taxon>Ascomycota</taxon>
        <taxon>Pezizomycotina</taxon>
        <taxon>Sordariomycetes</taxon>
        <taxon>Hypocreomycetidae</taxon>
        <taxon>Hypocreales</taxon>
        <taxon>Nectriaceae</taxon>
        <taxon>Fusarium</taxon>
        <taxon>Fusarium fujikuroi species complex</taxon>
    </lineage>
</organism>
<dbReference type="Pfam" id="PF03171">
    <property type="entry name" value="2OG-FeII_Oxy"/>
    <property type="match status" value="1"/>
</dbReference>
<protein>
    <submittedName>
        <fullName evidence="4">Epoxide hydrolase</fullName>
    </submittedName>
</protein>
<keyword evidence="1 4" id="KW-0378">Hydrolase</keyword>
<dbReference type="Proteomes" id="UP000562682">
    <property type="component" value="Unassembled WGS sequence"/>
</dbReference>
<dbReference type="AlphaFoldDB" id="A0A8H5XHE4"/>
<dbReference type="GO" id="GO:0016787">
    <property type="term" value="F:hydrolase activity"/>
    <property type="evidence" value="ECO:0007669"/>
    <property type="project" value="UniProtKB-KW"/>
</dbReference>
<name>A0A8H5XHE4_9HYPO</name>
<dbReference type="InterPro" id="IPR005123">
    <property type="entry name" value="Oxoglu/Fe-dep_dioxygenase_dom"/>
</dbReference>
<dbReference type="InterPro" id="IPR000073">
    <property type="entry name" value="AB_hydrolase_1"/>
</dbReference>
<dbReference type="SUPFAM" id="SSF51197">
    <property type="entry name" value="Clavaminate synthase-like"/>
    <property type="match status" value="1"/>
</dbReference>
<dbReference type="EMBL" id="JAAOAK010000033">
    <property type="protein sequence ID" value="KAF5693678.1"/>
    <property type="molecule type" value="Genomic_DNA"/>
</dbReference>
<sequence>MPAQDFTQIPIIDISSPTPQTLSHLRTALTHIGFLCISNHSVPSSTITSLINILPDLFALSPQAKQEIALENSPHFLGYSAAGTETTAGQTDLREQVELATELERAPDGAPLYDGLRGPNQWPSGLPELKGVVTRYIEELTLLGERFLRLVAKALDLPDEIFFSYLSDQHRLKLVHYPASTTSSQGVGPHKDSSGWWTFLLQASPQVNGLQVLNKSGSWNDVPAIPDTFVVNIGQAFEVVTNGVCKATTHRVLSSTEERFSVPFFQGVRRDLTRDEAVTLLKEHFERWGEGEEAGEAGAVDNPFVRGLYDTWGETQLRTKCIKMALELPARQRYTARSGNVYSYIFIPPISQSTTLLFLHGFPSTLTDWAHQIRHFSSEGYGVVALDLLGYGESSKPTDVNAYRLKSMSDEVIELLDHLNLKTIVGIGHDFGATLLSRMAAYHPSRWEALVFLAVGPPKLGTPFDVDMINTMTKQFLGYEMLGYIPWLADFTSQEILEKNAEAAMSLVFCRDREEWETWFHPLGKMEEFVRQDCRLLIASWYTDDLQKAHLKAFGSNDGYKGVCRWYRMWKDNLFAPDEQGFEDFHISQPVLFIVPSEPEQSATQQQQMLSSWAPHLATVKLNTSHWIHIQTPTSTNTTIQNFLTSRRET</sequence>
<dbReference type="Gene3D" id="2.60.120.330">
    <property type="entry name" value="B-lactam Antibiotic, Isopenicillin N Synthase, Chain"/>
    <property type="match status" value="1"/>
</dbReference>
<accession>A0A8H5XHE4</accession>
<evidence type="ECO:0000256" key="1">
    <source>
        <dbReference type="ARBA" id="ARBA00022801"/>
    </source>
</evidence>
<evidence type="ECO:0000256" key="2">
    <source>
        <dbReference type="ARBA" id="ARBA00038334"/>
    </source>
</evidence>
<dbReference type="Gene3D" id="3.40.50.1820">
    <property type="entry name" value="alpha/beta hydrolase"/>
    <property type="match status" value="1"/>
</dbReference>